<sequence length="1325" mass="147900">MLMLLKIVALCLASCFGKLLIQYSLGKNFGQKIMDYSGNGMHAVNGNTSDIDSFDTIPTDRGAYFPKGLGDTYDYHILMMPNEYNNVTVYKFPDTFSIATWVMVLTCKNSVIFHRKTNVKLKFHENYSPLLKLVLPNSVLATEGLANTFMLSNFYADIWVFLVVTVEPNSAIVYANGVQTYSNTSTFIFDDGTDTHYTYLGGINGGPSMHGYMWSFALYSDIISQSNYATSNYIPGICLVNTCPSTCHGINDNGVTYCISNMIDWNTTGAGINCASGCNYGCSGSLCLDCKCKDKSCVIESNNSICWCPSNGSSNSTDCICNDGYYKFNDSCNLCNVECKTCSNANTCDKCIADYATPITPSGCFCMAGYYGSDLTTKDSCKLCHSDCLYCSEAKICTYCLALNTIPSTIEGCICKDGYYNNNPSGSISCITCNVECATCSVNDICLTCIALNAKPKTTQGCICNDGYYGSSLINSNSCIACYSECKTCSKDLICLTCIAQNAYANIIKGCTCNYGYYGSSLNEINSCLACYKECATCSQEEICDTCIAKNASPISVSKGCSCNNGYYGSNLIYMNSCIPCNNYCILCNESACIICNDPNAEPLGVLCKCKDGFYSEANSTSLVCLQCNKDCLTCLNSYECLVCVSSNAEPVSSNYTDNDIKCECKQGYYNSSNTTDLVCIACDRTCKSCSSADKCLECYYNYTNLEDGKCICPEHSNFDGNECICQSGFFIEESANGIFYCKACHSSCKECRNGMEDGCTKCYSDVILNNNYCNSCSSTLYYKNNTCNSCMTLCDSCNSSSTCNICEKNADLLDNTCHCKKGFKYKSNHCTEDYFSANLKTSPLNKLLLTFSENLQKPLTDYNYSLTIPNITSTTYTYTQTSSKSILIIPIFIEYIKAGTILELTIETYPLYSESNKQLDFYTYNSSLYEFKPIILNALTKEVAQRTEAATQVTVNSAIFCAILSNPATAWMLVNTIDLIQYFTLSKNHLTPGIRAFLGALGGFNIIPNLAEFIFSKNATSIPYMEALDSGIDTSMFWINTGQMFIFMLAGIFALPLLWIVYKLNMFGLNKKAGKMIQNYRYSFFIRFWIQSYLNIGISAFVQLHSYVSNPYQGYFNLLSGAFFSVISNKILFVLTLPLTFVGCFLNKTEIIEREREFISRWGSLFEELEQSNLYLQSQFYLFFFIRRFVYVIAQIYLNNYLFIQGILHISCSLLFLIYLAYYRPFISKFVLVSYFISEISTLLFFSLSFAYLFDINNNVENIIEMIIIGNIVLCLFVQFIICVIQLIQALKGKWIIYERKNALNFIENAKRIERERKTELTSG</sequence>
<dbReference type="SMART" id="SM00181">
    <property type="entry name" value="EGF"/>
    <property type="match status" value="8"/>
</dbReference>
<protein>
    <recommendedName>
        <fullName evidence="4">EGF-like domain-containing protein</fullName>
    </recommendedName>
</protein>
<dbReference type="SMART" id="SM00261">
    <property type="entry name" value="FU"/>
    <property type="match status" value="9"/>
</dbReference>
<feature type="domain" description="EGF-like" evidence="4">
    <location>
        <begin position="338"/>
        <end position="382"/>
    </location>
</feature>
<keyword evidence="2" id="KW-1133">Transmembrane helix</keyword>
<evidence type="ECO:0000313" key="5">
    <source>
        <dbReference type="EMBL" id="OMJ68182.1"/>
    </source>
</evidence>
<keyword evidence="1" id="KW-1015">Disulfide bond</keyword>
<keyword evidence="3" id="KW-0732">Signal</keyword>
<dbReference type="InterPro" id="IPR013320">
    <property type="entry name" value="ConA-like_dom_sf"/>
</dbReference>
<reference evidence="5 6" key="1">
    <citation type="submission" date="2016-11" db="EMBL/GenBank/DDBJ databases">
        <title>The macronuclear genome of Stentor coeruleus: a giant cell with tiny introns.</title>
        <authorList>
            <person name="Slabodnick M."/>
            <person name="Ruby J.G."/>
            <person name="Reiff S.B."/>
            <person name="Swart E.C."/>
            <person name="Gosai S."/>
            <person name="Prabakaran S."/>
            <person name="Witkowska E."/>
            <person name="Larue G.E."/>
            <person name="Fisher S."/>
            <person name="Freeman R.M."/>
            <person name="Gunawardena J."/>
            <person name="Chu W."/>
            <person name="Stover N.A."/>
            <person name="Gregory B.D."/>
            <person name="Nowacki M."/>
            <person name="Derisi J."/>
            <person name="Roy S.W."/>
            <person name="Marshall W.F."/>
            <person name="Sood P."/>
        </authorList>
    </citation>
    <scope>NUCLEOTIDE SEQUENCE [LARGE SCALE GENOMIC DNA]</scope>
    <source>
        <strain evidence="5">WM001</strain>
    </source>
</reference>
<evidence type="ECO:0000256" key="3">
    <source>
        <dbReference type="SAM" id="SignalP"/>
    </source>
</evidence>
<comment type="caution">
    <text evidence="5">The sequence shown here is derived from an EMBL/GenBank/DDBJ whole genome shotgun (WGS) entry which is preliminary data.</text>
</comment>
<dbReference type="SUPFAM" id="SSF57184">
    <property type="entry name" value="Growth factor receptor domain"/>
    <property type="match status" value="5"/>
</dbReference>
<evidence type="ECO:0000259" key="4">
    <source>
        <dbReference type="SMART" id="SM00181"/>
    </source>
</evidence>
<evidence type="ECO:0000256" key="1">
    <source>
        <dbReference type="ARBA" id="ARBA00023157"/>
    </source>
</evidence>
<feature type="domain" description="EGF-like" evidence="4">
    <location>
        <begin position="436"/>
        <end position="480"/>
    </location>
</feature>
<dbReference type="SUPFAM" id="SSF49899">
    <property type="entry name" value="Concanavalin A-like lectins/glucanases"/>
    <property type="match status" value="1"/>
</dbReference>
<feature type="transmembrane region" description="Helical" evidence="2">
    <location>
        <begin position="1267"/>
        <end position="1292"/>
    </location>
</feature>
<feature type="transmembrane region" description="Helical" evidence="2">
    <location>
        <begin position="1045"/>
        <end position="1063"/>
    </location>
</feature>
<feature type="domain" description="EGF-like" evidence="4">
    <location>
        <begin position="689"/>
        <end position="725"/>
    </location>
</feature>
<accession>A0A1R2AUQ5</accession>
<dbReference type="InterPro" id="IPR006212">
    <property type="entry name" value="Furin_repeat"/>
</dbReference>
<organism evidence="5 6">
    <name type="scientific">Stentor coeruleus</name>
    <dbReference type="NCBI Taxonomy" id="5963"/>
    <lineage>
        <taxon>Eukaryota</taxon>
        <taxon>Sar</taxon>
        <taxon>Alveolata</taxon>
        <taxon>Ciliophora</taxon>
        <taxon>Postciliodesmatophora</taxon>
        <taxon>Heterotrichea</taxon>
        <taxon>Heterotrichida</taxon>
        <taxon>Stentoridae</taxon>
        <taxon>Stentor</taxon>
    </lineage>
</organism>
<dbReference type="CDD" id="cd00064">
    <property type="entry name" value="FU"/>
    <property type="match status" value="1"/>
</dbReference>
<dbReference type="InterPro" id="IPR000742">
    <property type="entry name" value="EGF"/>
</dbReference>
<gene>
    <name evidence="5" type="ORF">SteCoe_34446</name>
</gene>
<feature type="domain" description="EGF-like" evidence="4">
    <location>
        <begin position="485"/>
        <end position="529"/>
    </location>
</feature>
<keyword evidence="6" id="KW-1185">Reference proteome</keyword>
<feature type="domain" description="EGF-like" evidence="4">
    <location>
        <begin position="534"/>
        <end position="579"/>
    </location>
</feature>
<feature type="transmembrane region" description="Helical" evidence="2">
    <location>
        <begin position="1083"/>
        <end position="1103"/>
    </location>
</feature>
<feature type="domain" description="EGF-like" evidence="4">
    <location>
        <begin position="797"/>
        <end position="832"/>
    </location>
</feature>
<evidence type="ECO:0000313" key="6">
    <source>
        <dbReference type="Proteomes" id="UP000187209"/>
    </source>
</evidence>
<dbReference type="PANTHER" id="PTHR15332">
    <property type="entry name" value="PROPROTEIN CONVERTASE SUBTILISIN_KEXIN TYPE 5-LIKE"/>
    <property type="match status" value="1"/>
</dbReference>
<feature type="transmembrane region" description="Helical" evidence="2">
    <location>
        <begin position="1123"/>
        <end position="1147"/>
    </location>
</feature>
<dbReference type="PANTHER" id="PTHR15332:SF175">
    <property type="entry name" value="PROPROTEIN CONVERTASE SUBTILISIN_KEXIN TYPE 5-LIKE"/>
    <property type="match status" value="1"/>
</dbReference>
<dbReference type="Gene3D" id="2.60.120.200">
    <property type="match status" value="1"/>
</dbReference>
<feature type="transmembrane region" description="Helical" evidence="2">
    <location>
        <begin position="1181"/>
        <end position="1199"/>
    </location>
</feature>
<feature type="transmembrane region" description="Helical" evidence="2">
    <location>
        <begin position="1231"/>
        <end position="1255"/>
    </location>
</feature>
<feature type="signal peptide" evidence="3">
    <location>
        <begin position="1"/>
        <end position="17"/>
    </location>
</feature>
<feature type="domain" description="EGF-like" evidence="4">
    <location>
        <begin position="634"/>
        <end position="681"/>
    </location>
</feature>
<feature type="domain" description="EGF-like" evidence="4">
    <location>
        <begin position="580"/>
        <end position="626"/>
    </location>
</feature>
<dbReference type="Gene3D" id="2.10.220.10">
    <property type="entry name" value="Hormone Receptor, Insulin-like Growth Factor Receptor 1, Chain A, domain 2"/>
    <property type="match status" value="4"/>
</dbReference>
<keyword evidence="2" id="KW-0812">Transmembrane</keyword>
<feature type="chain" id="PRO_5012345100" description="EGF-like domain-containing protein" evidence="3">
    <location>
        <begin position="18"/>
        <end position="1325"/>
    </location>
</feature>
<dbReference type="OrthoDB" id="313494at2759"/>
<evidence type="ECO:0000256" key="2">
    <source>
        <dbReference type="SAM" id="Phobius"/>
    </source>
</evidence>
<name>A0A1R2AUQ5_9CILI</name>
<dbReference type="InterPro" id="IPR009030">
    <property type="entry name" value="Growth_fac_rcpt_cys_sf"/>
</dbReference>
<dbReference type="EMBL" id="MPUH01001371">
    <property type="protein sequence ID" value="OMJ68182.1"/>
    <property type="molecule type" value="Genomic_DNA"/>
</dbReference>
<proteinExistence type="predicted"/>
<feature type="transmembrane region" description="Helical" evidence="2">
    <location>
        <begin position="1205"/>
        <end position="1224"/>
    </location>
</feature>
<dbReference type="Proteomes" id="UP000187209">
    <property type="component" value="Unassembled WGS sequence"/>
</dbReference>
<keyword evidence="2" id="KW-0472">Membrane</keyword>